<feature type="region of interest" description="Disordered" evidence="1">
    <location>
        <begin position="186"/>
        <end position="250"/>
    </location>
</feature>
<dbReference type="OrthoDB" id="3269417at2759"/>
<reference evidence="2" key="1">
    <citation type="journal article" date="2020" name="New Phytol.">
        <title>Comparative genomics reveals dynamic genome evolution in host specialist ectomycorrhizal fungi.</title>
        <authorList>
            <person name="Lofgren L.A."/>
            <person name="Nguyen N.H."/>
            <person name="Vilgalys R."/>
            <person name="Ruytinx J."/>
            <person name="Liao H.L."/>
            <person name="Branco S."/>
            <person name="Kuo A."/>
            <person name="LaButti K."/>
            <person name="Lipzen A."/>
            <person name="Andreopoulos W."/>
            <person name="Pangilinan J."/>
            <person name="Riley R."/>
            <person name="Hundley H."/>
            <person name="Na H."/>
            <person name="Barry K."/>
            <person name="Grigoriev I.V."/>
            <person name="Stajich J.E."/>
            <person name="Kennedy P.G."/>
        </authorList>
    </citation>
    <scope>NUCLEOTIDE SEQUENCE</scope>
    <source>
        <strain evidence="2">DOB743</strain>
    </source>
</reference>
<feature type="compositionally biased region" description="Basic and acidic residues" evidence="1">
    <location>
        <begin position="36"/>
        <end position="64"/>
    </location>
</feature>
<comment type="caution">
    <text evidence="2">The sequence shown here is derived from an EMBL/GenBank/DDBJ whole genome shotgun (WGS) entry which is preliminary data.</text>
</comment>
<protein>
    <submittedName>
        <fullName evidence="2">Uncharacterized protein</fullName>
    </submittedName>
</protein>
<dbReference type="Proteomes" id="UP000714275">
    <property type="component" value="Unassembled WGS sequence"/>
</dbReference>
<evidence type="ECO:0000256" key="1">
    <source>
        <dbReference type="SAM" id="MobiDB-lite"/>
    </source>
</evidence>
<organism evidence="2 3">
    <name type="scientific">Suillus placidus</name>
    <dbReference type="NCBI Taxonomy" id="48579"/>
    <lineage>
        <taxon>Eukaryota</taxon>
        <taxon>Fungi</taxon>
        <taxon>Dikarya</taxon>
        <taxon>Basidiomycota</taxon>
        <taxon>Agaricomycotina</taxon>
        <taxon>Agaricomycetes</taxon>
        <taxon>Agaricomycetidae</taxon>
        <taxon>Boletales</taxon>
        <taxon>Suillineae</taxon>
        <taxon>Suillaceae</taxon>
        <taxon>Suillus</taxon>
    </lineage>
</organism>
<gene>
    <name evidence="2" type="ORF">EV702DRAFT_1207465</name>
</gene>
<dbReference type="AlphaFoldDB" id="A0A9P6ZFL8"/>
<accession>A0A9P6ZFL8</accession>
<feature type="compositionally biased region" description="Polar residues" evidence="1">
    <location>
        <begin position="188"/>
        <end position="208"/>
    </location>
</feature>
<evidence type="ECO:0000313" key="2">
    <source>
        <dbReference type="EMBL" id="KAG1761123.1"/>
    </source>
</evidence>
<keyword evidence="3" id="KW-1185">Reference proteome</keyword>
<proteinExistence type="predicted"/>
<evidence type="ECO:0000313" key="3">
    <source>
        <dbReference type="Proteomes" id="UP000714275"/>
    </source>
</evidence>
<feature type="compositionally biased region" description="Polar residues" evidence="1">
    <location>
        <begin position="65"/>
        <end position="81"/>
    </location>
</feature>
<name>A0A9P6ZFL8_9AGAM</name>
<dbReference type="EMBL" id="JABBWD010000391">
    <property type="protein sequence ID" value="KAG1761123.1"/>
    <property type="molecule type" value="Genomic_DNA"/>
</dbReference>
<sequence length="250" mass="27691">MHSDLTLDILDQRTTDLGNHFRQFKAPACAAYHTQELDREVDAQSRRQAREAAKRSDTDKDRSGKTPTNRPVLTVQTSATKKTSKAEHHASGSYLLLLLRQALTHFSPLEAMHRCPKQAPLWSPAHNRLLAHPRAPCMPNESSPSLSPDLPFFVINPGLLYQSHRSWMTIESSLYPTSLRRPTCEPILSSSAKGSGETPSSVTETITIPSPAKTDRLKYKHPIPPALLNDDAVTPKAPAESADEQPICVY</sequence>
<feature type="region of interest" description="Disordered" evidence="1">
    <location>
        <begin position="36"/>
        <end position="86"/>
    </location>
</feature>